<protein>
    <submittedName>
        <fullName evidence="3">DsbA family oxidoreductase</fullName>
    </submittedName>
</protein>
<keyword evidence="4" id="KW-1185">Reference proteome</keyword>
<dbReference type="RefSeq" id="WP_336586439.1">
    <property type="nucleotide sequence ID" value="NZ_JBBAXC010000005.1"/>
</dbReference>
<feature type="domain" description="DSBA-like thioredoxin" evidence="2">
    <location>
        <begin position="3"/>
        <end position="204"/>
    </location>
</feature>
<dbReference type="InterPro" id="IPR001853">
    <property type="entry name" value="DSBA-like_thioredoxin_dom"/>
</dbReference>
<organism evidence="3 4">
    <name type="scientific">Bacillus spongiae</name>
    <dbReference type="NCBI Taxonomy" id="2683610"/>
    <lineage>
        <taxon>Bacteria</taxon>
        <taxon>Bacillati</taxon>
        <taxon>Bacillota</taxon>
        <taxon>Bacilli</taxon>
        <taxon>Bacillales</taxon>
        <taxon>Bacillaceae</taxon>
        <taxon>Bacillus</taxon>
    </lineage>
</organism>
<accession>A0ABU8HCC1</accession>
<dbReference type="Proteomes" id="UP001312865">
    <property type="component" value="Unassembled WGS sequence"/>
</dbReference>
<gene>
    <name evidence="3" type="ORF">WAK64_08005</name>
</gene>
<evidence type="ECO:0000313" key="4">
    <source>
        <dbReference type="Proteomes" id="UP001312865"/>
    </source>
</evidence>
<name>A0ABU8HCC1_9BACI</name>
<dbReference type="Pfam" id="PF01323">
    <property type="entry name" value="DSBA"/>
    <property type="match status" value="1"/>
</dbReference>
<dbReference type="PANTHER" id="PTHR13887:SF41">
    <property type="entry name" value="THIOREDOXIN SUPERFAMILY PROTEIN"/>
    <property type="match status" value="1"/>
</dbReference>
<proteinExistence type="predicted"/>
<sequence length="242" mass="26826">MKIEVYSDFVCPFCYIGKRRLEEAIERSSLQDEAEVTFKSFELDPNSPVNTDLTIHEILAKKYGTSIEQAERMSEGVGQQAAATGLNFRFDNMIPTNTFDAHRLAKYSSTKGKEAALTEELLKAHFTDSKHIGDHETLLDLAEKVGLDRGESKAVLEGNDYHESVRGDESEAHTIGVQGVPFFVINDKYAISGAQPTEVFVGALEKVKEEEKQASKLQPLTSTEEKGMVCDDNGCEIPSENK</sequence>
<comment type="caution">
    <text evidence="3">The sequence shown here is derived from an EMBL/GenBank/DDBJ whole genome shotgun (WGS) entry which is preliminary data.</text>
</comment>
<dbReference type="InterPro" id="IPR036249">
    <property type="entry name" value="Thioredoxin-like_sf"/>
</dbReference>
<dbReference type="EMBL" id="JBBAXC010000005">
    <property type="protein sequence ID" value="MEI5906999.1"/>
    <property type="molecule type" value="Genomic_DNA"/>
</dbReference>
<reference evidence="3 4" key="1">
    <citation type="journal article" date="2018" name="J. Microbiol.">
        <title>Bacillus spongiae sp. nov., isolated from sponge of Jeju Island.</title>
        <authorList>
            <person name="Lee G.E."/>
            <person name="Im W.T."/>
            <person name="Park J.S."/>
        </authorList>
    </citation>
    <scope>NUCLEOTIDE SEQUENCE [LARGE SCALE GENOMIC DNA]</scope>
    <source>
        <strain evidence="3 4">135PIL107-10</strain>
    </source>
</reference>
<dbReference type="PANTHER" id="PTHR13887">
    <property type="entry name" value="GLUTATHIONE S-TRANSFERASE KAPPA"/>
    <property type="match status" value="1"/>
</dbReference>
<evidence type="ECO:0000259" key="2">
    <source>
        <dbReference type="Pfam" id="PF01323"/>
    </source>
</evidence>
<feature type="region of interest" description="Disordered" evidence="1">
    <location>
        <begin position="211"/>
        <end position="242"/>
    </location>
</feature>
<dbReference type="Gene3D" id="3.40.30.10">
    <property type="entry name" value="Glutaredoxin"/>
    <property type="match status" value="1"/>
</dbReference>
<dbReference type="CDD" id="cd03024">
    <property type="entry name" value="DsbA_FrnE"/>
    <property type="match status" value="1"/>
</dbReference>
<evidence type="ECO:0000256" key="1">
    <source>
        <dbReference type="SAM" id="MobiDB-lite"/>
    </source>
</evidence>
<evidence type="ECO:0000313" key="3">
    <source>
        <dbReference type="EMBL" id="MEI5906999.1"/>
    </source>
</evidence>
<dbReference type="SUPFAM" id="SSF52833">
    <property type="entry name" value="Thioredoxin-like"/>
    <property type="match status" value="1"/>
</dbReference>